<dbReference type="InterPro" id="IPR002562">
    <property type="entry name" value="3'-5'_exonuclease_dom"/>
</dbReference>
<dbReference type="InterPro" id="IPR051086">
    <property type="entry name" value="RNase_D-like"/>
</dbReference>
<dbReference type="GO" id="GO:0006139">
    <property type="term" value="P:nucleobase-containing compound metabolic process"/>
    <property type="evidence" value="ECO:0007669"/>
    <property type="project" value="InterPro"/>
</dbReference>
<accession>A0A0W8FT75</accession>
<proteinExistence type="predicted"/>
<gene>
    <name evidence="2" type="ORF">ASZ90_006243</name>
</gene>
<dbReference type="Gene3D" id="3.30.420.10">
    <property type="entry name" value="Ribonuclease H-like superfamily/Ribonuclease H"/>
    <property type="match status" value="1"/>
</dbReference>
<dbReference type="InterPro" id="IPR002121">
    <property type="entry name" value="HRDC_dom"/>
</dbReference>
<keyword evidence="2" id="KW-0378">Hydrolase</keyword>
<dbReference type="PANTHER" id="PTHR47649">
    <property type="entry name" value="RIBONUCLEASE D"/>
    <property type="match status" value="1"/>
</dbReference>
<dbReference type="SUPFAM" id="SSF47819">
    <property type="entry name" value="HRDC-like"/>
    <property type="match status" value="1"/>
</dbReference>
<dbReference type="InterPro" id="IPR012337">
    <property type="entry name" value="RNaseH-like_sf"/>
</dbReference>
<feature type="domain" description="3'-5' exonuclease" evidence="1">
    <location>
        <begin position="5"/>
        <end position="174"/>
    </location>
</feature>
<protein>
    <submittedName>
        <fullName evidence="2">Ribonuclease d</fullName>
        <ecNumber evidence="2">3.1.26.3</ecNumber>
    </submittedName>
</protein>
<dbReference type="InterPro" id="IPR010997">
    <property type="entry name" value="HRDC-like_sf"/>
</dbReference>
<dbReference type="SMART" id="SM00474">
    <property type="entry name" value="35EXOc"/>
    <property type="match status" value="1"/>
</dbReference>
<dbReference type="EC" id="3.1.26.3" evidence="2"/>
<reference evidence="2" key="1">
    <citation type="journal article" date="2015" name="Proc. Natl. Acad. Sci. U.S.A.">
        <title>Networks of energetic and metabolic interactions define dynamics in microbial communities.</title>
        <authorList>
            <person name="Embree M."/>
            <person name="Liu J.K."/>
            <person name="Al-Bassam M.M."/>
            <person name="Zengler K."/>
        </authorList>
    </citation>
    <scope>NUCLEOTIDE SEQUENCE</scope>
</reference>
<dbReference type="GO" id="GO:0003676">
    <property type="term" value="F:nucleic acid binding"/>
    <property type="evidence" value="ECO:0007669"/>
    <property type="project" value="InterPro"/>
</dbReference>
<evidence type="ECO:0000259" key="1">
    <source>
        <dbReference type="SMART" id="SM00474"/>
    </source>
</evidence>
<dbReference type="PANTHER" id="PTHR47649:SF1">
    <property type="entry name" value="RIBONUCLEASE D"/>
    <property type="match status" value="1"/>
</dbReference>
<comment type="caution">
    <text evidence="2">The sequence shown here is derived from an EMBL/GenBank/DDBJ whole genome shotgun (WGS) entry which is preliminary data.</text>
</comment>
<dbReference type="EMBL" id="LNQE01000876">
    <property type="protein sequence ID" value="KUG23945.1"/>
    <property type="molecule type" value="Genomic_DNA"/>
</dbReference>
<dbReference type="InterPro" id="IPR044876">
    <property type="entry name" value="HRDC_dom_sf"/>
</dbReference>
<name>A0A0W8FT75_9ZZZZ</name>
<dbReference type="SUPFAM" id="SSF53098">
    <property type="entry name" value="Ribonuclease H-like"/>
    <property type="match status" value="1"/>
</dbReference>
<dbReference type="AlphaFoldDB" id="A0A0W8FT75"/>
<evidence type="ECO:0000313" key="2">
    <source>
        <dbReference type="EMBL" id="KUG23945.1"/>
    </source>
</evidence>
<dbReference type="GO" id="GO:0008408">
    <property type="term" value="F:3'-5' exonuclease activity"/>
    <property type="evidence" value="ECO:0007669"/>
    <property type="project" value="InterPro"/>
</dbReference>
<dbReference type="InterPro" id="IPR036397">
    <property type="entry name" value="RNaseH_sf"/>
</dbReference>
<dbReference type="GO" id="GO:0000166">
    <property type="term" value="F:nucleotide binding"/>
    <property type="evidence" value="ECO:0007669"/>
    <property type="project" value="InterPro"/>
</dbReference>
<organism evidence="2">
    <name type="scientific">hydrocarbon metagenome</name>
    <dbReference type="NCBI Taxonomy" id="938273"/>
    <lineage>
        <taxon>unclassified sequences</taxon>
        <taxon>metagenomes</taxon>
        <taxon>ecological metagenomes</taxon>
    </lineage>
</organism>
<dbReference type="GO" id="GO:0004525">
    <property type="term" value="F:ribonuclease III activity"/>
    <property type="evidence" value="ECO:0007669"/>
    <property type="project" value="UniProtKB-EC"/>
</dbReference>
<dbReference type="Pfam" id="PF01612">
    <property type="entry name" value="DNA_pol_A_exo1"/>
    <property type="match status" value="1"/>
</dbReference>
<dbReference type="Gene3D" id="1.10.150.80">
    <property type="entry name" value="HRDC domain"/>
    <property type="match status" value="1"/>
</dbReference>
<sequence length="281" mass="33416">MTAKWLLVDTPKKLQRAVNDFEQADVLSIDTEYDSFRYFREKLCLIQIHANQTTYVFDPLNNLNLSFLGRYFDNRHIVKILHAADNDIRLLKRDYKFSFRNIFDTHRAALLLGFKQLSLGKMIKEFAGVELKKSRKIQRSPWDKRPLTEEQLQYAVQDVIYLPILYEKQCLELNKRDLKDSAAEDFVRIADSNWKEKRIDRQGHTKISGYNSLNQKQKDLLKKLYVWRFHRAKDENRAVFMFLPDSNLLGIAQDIEHPEDYLSQRKMKVYGAEIQQMLKHP</sequence>
<dbReference type="Pfam" id="PF00570">
    <property type="entry name" value="HRDC"/>
    <property type="match status" value="1"/>
</dbReference>
<dbReference type="CDD" id="cd06142">
    <property type="entry name" value="RNaseD_exo"/>
    <property type="match status" value="1"/>
</dbReference>